<reference evidence="1" key="1">
    <citation type="submission" date="2021-01" db="EMBL/GenBank/DDBJ databases">
        <title>Whole genome shotgun sequence of Actinoplanes nipponensis NBRC 14063.</title>
        <authorList>
            <person name="Komaki H."/>
            <person name="Tamura T."/>
        </authorList>
    </citation>
    <scope>NUCLEOTIDE SEQUENCE</scope>
    <source>
        <strain evidence="1">NBRC 14063</strain>
    </source>
</reference>
<evidence type="ECO:0000313" key="1">
    <source>
        <dbReference type="EMBL" id="GIE53125.1"/>
    </source>
</evidence>
<dbReference type="SUPFAM" id="SSF53335">
    <property type="entry name" value="S-adenosyl-L-methionine-dependent methyltransferases"/>
    <property type="match status" value="1"/>
</dbReference>
<protein>
    <recommendedName>
        <fullName evidence="3">S-adenosyl methyltransferase</fullName>
    </recommendedName>
</protein>
<dbReference type="Pfam" id="PF04672">
    <property type="entry name" value="Methyltransf_19"/>
    <property type="match status" value="1"/>
</dbReference>
<dbReference type="InterPro" id="IPR029063">
    <property type="entry name" value="SAM-dependent_MTases_sf"/>
</dbReference>
<comment type="caution">
    <text evidence="1">The sequence shown here is derived from an EMBL/GenBank/DDBJ whole genome shotgun (WGS) entry which is preliminary data.</text>
</comment>
<keyword evidence="2" id="KW-1185">Reference proteome</keyword>
<dbReference type="EMBL" id="BOMQ01000079">
    <property type="protein sequence ID" value="GIE53125.1"/>
    <property type="molecule type" value="Genomic_DNA"/>
</dbReference>
<dbReference type="RefSeq" id="WP_307836733.1">
    <property type="nucleotide sequence ID" value="NZ_BAAAYJ010000074.1"/>
</dbReference>
<proteinExistence type="predicted"/>
<accession>A0A919JPK5</accession>
<dbReference type="InterPro" id="IPR006764">
    <property type="entry name" value="SAM_dep_MeTrfase_SAV2177_type"/>
</dbReference>
<organism evidence="1 2">
    <name type="scientific">Actinoplanes nipponensis</name>
    <dbReference type="NCBI Taxonomy" id="135950"/>
    <lineage>
        <taxon>Bacteria</taxon>
        <taxon>Bacillati</taxon>
        <taxon>Actinomycetota</taxon>
        <taxon>Actinomycetes</taxon>
        <taxon>Micromonosporales</taxon>
        <taxon>Micromonosporaceae</taxon>
        <taxon>Actinoplanes</taxon>
    </lineage>
</organism>
<sequence>MPRHPDAIIERNQILSDARMRLPSPTRKSQPVSRGELADAVNAALDRLYPDTAKELRVDARWIGKLERGEHRWPGEERRAALRAALEADSDAALGLFNPRRTDDQSNVNAGRFPFKAKVQVKLKPPAQIDTSVAHPARRYDYWLGGKDNFAADRKSADAIEARFPGMRAGIRANRDVLRRMTEFLTAEAGIRQFLDIGTGLPTVDNTHEVAQRIAPESRVLYVDNDPLVMAHARALLTSSSEGFTDYIEADLRQPEAILAAARDRDRLNLSEPVALMLIAVLHFIPPGKGQAQAIVRQLVNELPAGSYVAATHFTVDFMPPEEKIRYQQLLDAGISDIWPRDEAAFSAPFGGLDLVDPGITLVNQWRRGAGADDIDPSRISVRGAVWRKP</sequence>
<name>A0A919JPK5_9ACTN</name>
<dbReference type="Proteomes" id="UP000647172">
    <property type="component" value="Unassembled WGS sequence"/>
</dbReference>
<gene>
    <name evidence="1" type="ORF">Ani05nite_66590</name>
</gene>
<evidence type="ECO:0000313" key="2">
    <source>
        <dbReference type="Proteomes" id="UP000647172"/>
    </source>
</evidence>
<evidence type="ECO:0008006" key="3">
    <source>
        <dbReference type="Google" id="ProtNLM"/>
    </source>
</evidence>
<dbReference type="AlphaFoldDB" id="A0A919JPK5"/>
<dbReference type="Gene3D" id="3.40.50.150">
    <property type="entry name" value="Vaccinia Virus protein VP39"/>
    <property type="match status" value="1"/>
</dbReference>